<feature type="binding site" evidence="10">
    <location>
        <position position="207"/>
    </location>
    <ligand>
        <name>substrate</name>
    </ligand>
</feature>
<dbReference type="SMART" id="SM00984">
    <property type="entry name" value="UDPG_MGDP_dh_C"/>
    <property type="match status" value="1"/>
</dbReference>
<dbReference type="InterPro" id="IPR014026">
    <property type="entry name" value="UDP-Glc/GDP-Man_DH_dimer"/>
</dbReference>
<dbReference type="InterPro" id="IPR001732">
    <property type="entry name" value="UDP-Glc/GDP-Man_DH_N"/>
</dbReference>
<feature type="binding site" evidence="11">
    <location>
        <position position="86"/>
    </location>
    <ligand>
        <name>NAD(+)</name>
        <dbReference type="ChEBI" id="CHEBI:57540"/>
    </ligand>
</feature>
<dbReference type="PATRIC" id="fig|999894.6.peg.1984"/>
<feature type="binding site" evidence="10">
    <location>
        <position position="323"/>
    </location>
    <ligand>
        <name>substrate</name>
    </ligand>
</feature>
<dbReference type="Pfam" id="PF00984">
    <property type="entry name" value="UDPG_MGDP_dh"/>
    <property type="match status" value="1"/>
</dbReference>
<name>A0A179D1H3_9BACT</name>
<dbReference type="GO" id="GO:0051287">
    <property type="term" value="F:NAD binding"/>
    <property type="evidence" value="ECO:0007669"/>
    <property type="project" value="InterPro"/>
</dbReference>
<feature type="active site" description="Nucleophile" evidence="9">
    <location>
        <position position="263"/>
    </location>
</feature>
<keyword evidence="14" id="KW-1185">Reference proteome</keyword>
<evidence type="ECO:0000256" key="2">
    <source>
        <dbReference type="ARBA" id="ARBA00006601"/>
    </source>
</evidence>
<evidence type="ECO:0000256" key="10">
    <source>
        <dbReference type="PIRSR" id="PIRSR500134-2"/>
    </source>
</evidence>
<evidence type="ECO:0000256" key="7">
    <source>
        <dbReference type="ARBA" id="ARBA00047473"/>
    </source>
</evidence>
<comment type="pathway">
    <text evidence="1">Nucleotide-sugar biosynthesis; UDP-alpha-D-glucuronate biosynthesis; UDP-alpha-D-glucuronate from UDP-alpha-D-glucose: step 1/1.</text>
</comment>
<dbReference type="EC" id="1.1.1.22" evidence="3 8"/>
<evidence type="ECO:0000256" key="3">
    <source>
        <dbReference type="ARBA" id="ARBA00012954"/>
    </source>
</evidence>
<dbReference type="GO" id="GO:0003979">
    <property type="term" value="F:UDP-glucose 6-dehydrogenase activity"/>
    <property type="evidence" value="ECO:0007669"/>
    <property type="project" value="UniProtKB-EC"/>
</dbReference>
<dbReference type="NCBIfam" id="TIGR03026">
    <property type="entry name" value="NDP-sugDHase"/>
    <property type="match status" value="1"/>
</dbReference>
<dbReference type="OrthoDB" id="9803238at2"/>
<evidence type="ECO:0000259" key="12">
    <source>
        <dbReference type="SMART" id="SM00984"/>
    </source>
</evidence>
<dbReference type="Pfam" id="PF03721">
    <property type="entry name" value="UDPG_MGDP_dh_N"/>
    <property type="match status" value="1"/>
</dbReference>
<dbReference type="PANTHER" id="PTHR43750:SF3">
    <property type="entry name" value="UDP-GLUCOSE 6-DEHYDROGENASE TUAD"/>
    <property type="match status" value="1"/>
</dbReference>
<proteinExistence type="inferred from homology"/>
<dbReference type="SUPFAM" id="SSF52413">
    <property type="entry name" value="UDP-glucose/GDP-mannose dehydrogenase C-terminal domain"/>
    <property type="match status" value="1"/>
</dbReference>
<evidence type="ECO:0000313" key="13">
    <source>
        <dbReference type="EMBL" id="OAQ19915.1"/>
    </source>
</evidence>
<evidence type="ECO:0000256" key="9">
    <source>
        <dbReference type="PIRSR" id="PIRSR500134-1"/>
    </source>
</evidence>
<dbReference type="PIRSF" id="PIRSF000124">
    <property type="entry name" value="UDPglc_GDPman_dh"/>
    <property type="match status" value="1"/>
</dbReference>
<evidence type="ECO:0000256" key="11">
    <source>
        <dbReference type="PIRSR" id="PIRSR500134-3"/>
    </source>
</evidence>
<feature type="binding site" evidence="11">
    <location>
        <position position="121"/>
    </location>
    <ligand>
        <name>NAD(+)</name>
        <dbReference type="ChEBI" id="CHEBI:57540"/>
    </ligand>
</feature>
<keyword evidence="6 8" id="KW-0520">NAD</keyword>
<feature type="binding site" evidence="11">
    <location>
        <position position="266"/>
    </location>
    <ligand>
        <name>NAD(+)</name>
        <dbReference type="ChEBI" id="CHEBI:57540"/>
    </ligand>
</feature>
<organism evidence="13 14">
    <name type="scientific">Thermosulfurimonas dismutans</name>
    <dbReference type="NCBI Taxonomy" id="999894"/>
    <lineage>
        <taxon>Bacteria</taxon>
        <taxon>Pseudomonadati</taxon>
        <taxon>Thermodesulfobacteriota</taxon>
        <taxon>Thermodesulfobacteria</taxon>
        <taxon>Thermodesulfobacteriales</taxon>
        <taxon>Thermodesulfobacteriaceae</taxon>
        <taxon>Thermosulfurimonas</taxon>
    </lineage>
</organism>
<feature type="binding site" evidence="11">
    <location>
        <position position="330"/>
    </location>
    <ligand>
        <name>NAD(+)</name>
        <dbReference type="ChEBI" id="CHEBI:57540"/>
    </ligand>
</feature>
<feature type="binding site" evidence="10">
    <location>
        <begin position="252"/>
        <end position="256"/>
    </location>
    <ligand>
        <name>substrate</name>
    </ligand>
</feature>
<dbReference type="SUPFAM" id="SSF48179">
    <property type="entry name" value="6-phosphogluconate dehydrogenase C-terminal domain-like"/>
    <property type="match status" value="1"/>
</dbReference>
<feature type="domain" description="UDP-glucose/GDP-mannose dehydrogenase C-terminal" evidence="12">
    <location>
        <begin position="316"/>
        <end position="419"/>
    </location>
</feature>
<dbReference type="InterPro" id="IPR036220">
    <property type="entry name" value="UDP-Glc/GDP-Man_DH_C_sf"/>
</dbReference>
<dbReference type="SUPFAM" id="SSF51735">
    <property type="entry name" value="NAD(P)-binding Rossmann-fold domains"/>
    <property type="match status" value="1"/>
</dbReference>
<protein>
    <recommendedName>
        <fullName evidence="4 8">UDP-glucose 6-dehydrogenase</fullName>
        <ecNumber evidence="3 8">1.1.1.22</ecNumber>
    </recommendedName>
</protein>
<evidence type="ECO:0000313" key="14">
    <source>
        <dbReference type="Proteomes" id="UP000078390"/>
    </source>
</evidence>
<feature type="binding site" evidence="11">
    <location>
        <position position="155"/>
    </location>
    <ligand>
        <name>NAD(+)</name>
        <dbReference type="ChEBI" id="CHEBI:57540"/>
    </ligand>
</feature>
<feature type="binding site" evidence="10">
    <location>
        <position position="260"/>
    </location>
    <ligand>
        <name>substrate</name>
    </ligand>
</feature>
<evidence type="ECO:0000256" key="5">
    <source>
        <dbReference type="ARBA" id="ARBA00023002"/>
    </source>
</evidence>
<dbReference type="Gene3D" id="3.40.50.720">
    <property type="entry name" value="NAD(P)-binding Rossmann-like Domain"/>
    <property type="match status" value="2"/>
</dbReference>
<dbReference type="EMBL" id="LWLG01000020">
    <property type="protein sequence ID" value="OAQ19915.1"/>
    <property type="molecule type" value="Genomic_DNA"/>
</dbReference>
<dbReference type="InterPro" id="IPR008927">
    <property type="entry name" value="6-PGluconate_DH-like_C_sf"/>
</dbReference>
<dbReference type="InterPro" id="IPR014027">
    <property type="entry name" value="UDP-Glc/GDP-Man_DH_C"/>
</dbReference>
<dbReference type="InterPro" id="IPR017476">
    <property type="entry name" value="UDP-Glc/GDP-Man"/>
</dbReference>
<evidence type="ECO:0000256" key="1">
    <source>
        <dbReference type="ARBA" id="ARBA00004701"/>
    </source>
</evidence>
<evidence type="ECO:0000256" key="6">
    <source>
        <dbReference type="ARBA" id="ARBA00023027"/>
    </source>
</evidence>
<comment type="similarity">
    <text evidence="2 8">Belongs to the UDP-glucose/GDP-mannose dehydrogenase family.</text>
</comment>
<feature type="binding site" evidence="10">
    <location>
        <begin position="152"/>
        <end position="155"/>
    </location>
    <ligand>
        <name>substrate</name>
    </ligand>
</feature>
<dbReference type="UniPathway" id="UPA00038">
    <property type="reaction ID" value="UER00491"/>
</dbReference>
<dbReference type="Pfam" id="PF03720">
    <property type="entry name" value="UDPG_MGDP_dh_C"/>
    <property type="match status" value="1"/>
</dbReference>
<feature type="binding site" evidence="11">
    <location>
        <position position="30"/>
    </location>
    <ligand>
        <name>NAD(+)</name>
        <dbReference type="ChEBI" id="CHEBI:57540"/>
    </ligand>
</feature>
<gene>
    <name evidence="13" type="ORF">TDIS_1987</name>
</gene>
<feature type="binding site" evidence="11">
    <location>
        <position position="35"/>
    </location>
    <ligand>
        <name>NAD(+)</name>
        <dbReference type="ChEBI" id="CHEBI:57540"/>
    </ligand>
</feature>
<comment type="catalytic activity">
    <reaction evidence="7 8">
        <text>UDP-alpha-D-glucose + 2 NAD(+) + H2O = UDP-alpha-D-glucuronate + 2 NADH + 3 H(+)</text>
        <dbReference type="Rhea" id="RHEA:23596"/>
        <dbReference type="ChEBI" id="CHEBI:15377"/>
        <dbReference type="ChEBI" id="CHEBI:15378"/>
        <dbReference type="ChEBI" id="CHEBI:57540"/>
        <dbReference type="ChEBI" id="CHEBI:57945"/>
        <dbReference type="ChEBI" id="CHEBI:58052"/>
        <dbReference type="ChEBI" id="CHEBI:58885"/>
        <dbReference type="EC" id="1.1.1.22"/>
    </reaction>
</comment>
<evidence type="ECO:0000256" key="4">
    <source>
        <dbReference type="ARBA" id="ARBA00015132"/>
    </source>
</evidence>
<sequence length="435" mass="47918">MHIAVIGTGYVGLVSGAGMADFGMKVICVDKDKEKIKQLRKGRIPFYEPGLEELVHKNMEAGRLSFTTDLREAVKQALVIFICVGTPPAPDGSADLSQIKEVALSLAEALDDYKVVVTKSTVPVGTNRWIKQIIDKHKKNNVAVDIISNPEFLREGSAVEDFMHPDRVVIGGESAYAIAIVKDIYRPLYLAETPFIITDLETAEMIKYASNAFLATKVSFINEIANLCEKAGADVTVVARAMGLDPRIGRKFLNPGPGFGGSCFPKDVKALVHQGREVGSPMHILEAVLEVNERQKLRAVEKAEDLCKGLSGKTVAVLGLSFKPNTSDVREAPALTVVPELVKRGARVRVYDPVAMEEFRHWCPDLEVEYVKDPLKAAKGAHALIILTEWNEFRFLDLKEIKNLMAEPNLIDMRNIYEPEVVKSLGFKYTGVGRG</sequence>
<dbReference type="Proteomes" id="UP000078390">
    <property type="component" value="Unassembled WGS sequence"/>
</dbReference>
<dbReference type="PIRSF" id="PIRSF500134">
    <property type="entry name" value="UDPglc_DH_bac"/>
    <property type="match status" value="1"/>
</dbReference>
<dbReference type="RefSeq" id="WP_068671722.1">
    <property type="nucleotide sequence ID" value="NZ_LWLG01000020.1"/>
</dbReference>
<dbReference type="GO" id="GO:0000271">
    <property type="term" value="P:polysaccharide biosynthetic process"/>
    <property type="evidence" value="ECO:0007669"/>
    <property type="project" value="InterPro"/>
</dbReference>
<dbReference type="PANTHER" id="PTHR43750">
    <property type="entry name" value="UDP-GLUCOSE 6-DEHYDROGENASE TUAD"/>
    <property type="match status" value="1"/>
</dbReference>
<dbReference type="Gene3D" id="1.20.5.100">
    <property type="entry name" value="Cytochrome c1, transmembrane anchor, C-terminal"/>
    <property type="match status" value="1"/>
</dbReference>
<reference evidence="13 14" key="1">
    <citation type="submission" date="2016-04" db="EMBL/GenBank/DDBJ databases">
        <title>Genome analysis of Thermosulfurimonas dismutans, the first thermophilic sulfur-disproportionating bacterium of the phylum Thermodesulfobacteria.</title>
        <authorList>
            <person name="Mardanov A.V."/>
            <person name="Beletsky A.V."/>
            <person name="Kadnikov V.V."/>
            <person name="Slobodkin A.I."/>
            <person name="Ravin N.V."/>
        </authorList>
    </citation>
    <scope>NUCLEOTIDE SEQUENCE [LARGE SCALE GENOMIC DNA]</scope>
    <source>
        <strain evidence="13 14">S95</strain>
    </source>
</reference>
<dbReference type="STRING" id="999894.TDIS_1987"/>
<accession>A0A179D1H3</accession>
<dbReference type="AlphaFoldDB" id="A0A179D1H3"/>
<dbReference type="InterPro" id="IPR036291">
    <property type="entry name" value="NAD(P)-bd_dom_sf"/>
</dbReference>
<keyword evidence="5 8" id="KW-0560">Oxidoreductase</keyword>
<dbReference type="GO" id="GO:0006065">
    <property type="term" value="P:UDP-glucuronate biosynthetic process"/>
    <property type="evidence" value="ECO:0007669"/>
    <property type="project" value="UniProtKB-UniPathway"/>
</dbReference>
<evidence type="ECO:0000256" key="8">
    <source>
        <dbReference type="PIRNR" id="PIRNR000124"/>
    </source>
</evidence>
<comment type="caution">
    <text evidence="13">The sequence shown here is derived from an EMBL/GenBank/DDBJ whole genome shotgun (WGS) entry which is preliminary data.</text>
</comment>
<dbReference type="InterPro" id="IPR028357">
    <property type="entry name" value="UDPglc_DH_bac"/>
</dbReference>